<name>A0A8S5QLY9_9CAUD</name>
<organism evidence="2">
    <name type="scientific">CrAss-like virus sp. ctYsL76</name>
    <dbReference type="NCBI Taxonomy" id="2826826"/>
    <lineage>
        <taxon>Viruses</taxon>
        <taxon>Duplodnaviria</taxon>
        <taxon>Heunggongvirae</taxon>
        <taxon>Uroviricota</taxon>
        <taxon>Caudoviricetes</taxon>
        <taxon>Crassvirales</taxon>
    </lineage>
</organism>
<feature type="region of interest" description="Disordered" evidence="1">
    <location>
        <begin position="47"/>
        <end position="67"/>
    </location>
</feature>
<dbReference type="EMBL" id="BK015689">
    <property type="protein sequence ID" value="DAE20096.1"/>
    <property type="molecule type" value="Genomic_DNA"/>
</dbReference>
<proteinExistence type="predicted"/>
<evidence type="ECO:0000313" key="2">
    <source>
        <dbReference type="EMBL" id="DAE20096.1"/>
    </source>
</evidence>
<protein>
    <submittedName>
        <fullName evidence="2">Uncharacterized protein</fullName>
    </submittedName>
</protein>
<accession>A0A8S5QLY9</accession>
<reference evidence="2" key="1">
    <citation type="journal article" date="2021" name="Proc. Natl. Acad. Sci. U.S.A.">
        <title>A Catalog of Tens of Thousands of Viruses from Human Metagenomes Reveals Hidden Associations with Chronic Diseases.</title>
        <authorList>
            <person name="Tisza M.J."/>
            <person name="Buck C.B."/>
        </authorList>
    </citation>
    <scope>NUCLEOTIDE SEQUENCE</scope>
    <source>
        <strain evidence="2">CtYsL76</strain>
    </source>
</reference>
<sequence length="86" mass="9909">MKYNNDILDKIAEMYDTDNHNDLGLENITNGYLEMMKKGSKIHIKPENRGKFNATKKRTGKTTEELTHSKNPITRKRAVFAQNAAR</sequence>
<evidence type="ECO:0000256" key="1">
    <source>
        <dbReference type="SAM" id="MobiDB-lite"/>
    </source>
</evidence>